<dbReference type="InterPro" id="IPR011579">
    <property type="entry name" value="ATPase_dom"/>
</dbReference>
<dbReference type="Gene3D" id="3.40.50.300">
    <property type="entry name" value="P-loop containing nucleotide triphosphate hydrolases"/>
    <property type="match status" value="1"/>
</dbReference>
<dbReference type="AlphaFoldDB" id="X0YEF8"/>
<dbReference type="InterPro" id="IPR027417">
    <property type="entry name" value="P-loop_NTPase"/>
</dbReference>
<dbReference type="EMBL" id="BART01008464">
    <property type="protein sequence ID" value="GAG54324.1"/>
    <property type="molecule type" value="Genomic_DNA"/>
</dbReference>
<evidence type="ECO:0000313" key="2">
    <source>
        <dbReference type="EMBL" id="GAG54324.1"/>
    </source>
</evidence>
<gene>
    <name evidence="2" type="ORF">S01H4_19032</name>
</gene>
<feature type="domain" description="ATPase" evidence="1">
    <location>
        <begin position="5"/>
        <end position="217"/>
    </location>
</feature>
<proteinExistence type="predicted"/>
<comment type="caution">
    <text evidence="2">The sequence shown here is derived from an EMBL/GenBank/DDBJ whole genome shotgun (WGS) entry which is preliminary data.</text>
</comment>
<sequence length="333" mass="38344">MVALRRLGKTALIKHLFHHLGNGYSKIYLDILPTESLGDLLNQFTSSIAEAIPESSPPGKKIWNFIRSLRPTVTYDALQGTPVFSINATQDQSRQSIQDLLTLLEKQSKPTLIAIDEFQQILNYPEERTDAWLRSVIQKLTNVVFIFAGSQQHLMQELFANPQRPFFRSTQFLKIDKLPHDAYSNFIIQKFSEHKKSIMPELVDEILNWADHHTYYVQLLCNRTFMASGKRVDSACWKGEANRILKEQEFVFFSYREMLTGPQWSLLKALAKDVVVPHPTSADFISRHSLGNPATVLRSLKSLQKMELVYRETDAGGQSYYGIYDVLFRRWIA</sequence>
<dbReference type="PANTHER" id="PTHR34301">
    <property type="entry name" value="DNA-BINDING PROTEIN-RELATED"/>
    <property type="match status" value="1"/>
</dbReference>
<dbReference type="Pfam" id="PF01637">
    <property type="entry name" value="ATPase_2"/>
    <property type="match status" value="1"/>
</dbReference>
<organism evidence="2">
    <name type="scientific">marine sediment metagenome</name>
    <dbReference type="NCBI Taxonomy" id="412755"/>
    <lineage>
        <taxon>unclassified sequences</taxon>
        <taxon>metagenomes</taxon>
        <taxon>ecological metagenomes</taxon>
    </lineage>
</organism>
<dbReference type="SUPFAM" id="SSF52540">
    <property type="entry name" value="P-loop containing nucleoside triphosphate hydrolases"/>
    <property type="match status" value="1"/>
</dbReference>
<evidence type="ECO:0000259" key="1">
    <source>
        <dbReference type="Pfam" id="PF01637"/>
    </source>
</evidence>
<dbReference type="PANTHER" id="PTHR34301:SF8">
    <property type="entry name" value="ATPASE DOMAIN-CONTAINING PROTEIN"/>
    <property type="match status" value="1"/>
</dbReference>
<protein>
    <recommendedName>
        <fullName evidence="1">ATPase domain-containing protein</fullName>
    </recommendedName>
</protein>
<name>X0YEF8_9ZZZZ</name>
<accession>X0YEF8</accession>
<reference evidence="2" key="1">
    <citation type="journal article" date="2014" name="Front. Microbiol.">
        <title>High frequency of phylogenetically diverse reductive dehalogenase-homologous genes in deep subseafloor sedimentary metagenomes.</title>
        <authorList>
            <person name="Kawai M."/>
            <person name="Futagami T."/>
            <person name="Toyoda A."/>
            <person name="Takaki Y."/>
            <person name="Nishi S."/>
            <person name="Hori S."/>
            <person name="Arai W."/>
            <person name="Tsubouchi T."/>
            <person name="Morono Y."/>
            <person name="Uchiyama I."/>
            <person name="Ito T."/>
            <person name="Fujiyama A."/>
            <person name="Inagaki F."/>
            <person name="Takami H."/>
        </authorList>
    </citation>
    <scope>NUCLEOTIDE SEQUENCE</scope>
    <source>
        <strain evidence="2">Expedition CK06-06</strain>
    </source>
</reference>
<dbReference type="GO" id="GO:0005524">
    <property type="term" value="F:ATP binding"/>
    <property type="evidence" value="ECO:0007669"/>
    <property type="project" value="InterPro"/>
</dbReference>